<dbReference type="Pfam" id="PF07734">
    <property type="entry name" value="FBA_1"/>
    <property type="match status" value="1"/>
</dbReference>
<gene>
    <name evidence="2" type="primary">FBX3</name>
</gene>
<dbReference type="NCBIfam" id="TIGR01640">
    <property type="entry name" value="F_box_assoc_1"/>
    <property type="match status" value="1"/>
</dbReference>
<dbReference type="InterPro" id="IPR017451">
    <property type="entry name" value="F-box-assoc_interact_dom"/>
</dbReference>
<dbReference type="Pfam" id="PF00646">
    <property type="entry name" value="F-box"/>
    <property type="match status" value="1"/>
</dbReference>
<name>A0A7U3S2G9_CITRE</name>
<dbReference type="EMBL" id="MN935873">
    <property type="protein sequence ID" value="QPB71627.1"/>
    <property type="molecule type" value="mRNA"/>
</dbReference>
<dbReference type="AlphaFoldDB" id="A0A7U3S2G9"/>
<protein>
    <submittedName>
        <fullName evidence="2">F-box protein</fullName>
    </submittedName>
</protein>
<dbReference type="PANTHER" id="PTHR31672">
    <property type="entry name" value="BNACNNG10540D PROTEIN"/>
    <property type="match status" value="1"/>
</dbReference>
<reference evidence="2" key="1">
    <citation type="submission" date="2020-01" db="EMBL/GenBank/DDBJ databases">
        <title>An SKP1-like protein protein, CrSKP1-e, interacting with pollen-specific F-box proteins and assembling into SCF-type E3 complex in pollen of 'Wuzishatangju' (Citrus reticulata Blanco).</title>
        <authorList>
            <person name="Ren Y."/>
            <person name="Hu G."/>
            <person name="Qin Y."/>
            <person name="Pan J."/>
            <person name="Zhao J."/>
            <person name="Zhang Z."/>
        </authorList>
    </citation>
    <scope>NUCLEOTIDE SEQUENCE</scope>
    <source>
        <tissue evidence="2">Pollen</tissue>
    </source>
</reference>
<dbReference type="SMART" id="SM00256">
    <property type="entry name" value="FBOX"/>
    <property type="match status" value="1"/>
</dbReference>
<dbReference type="InterPro" id="IPR036047">
    <property type="entry name" value="F-box-like_dom_sf"/>
</dbReference>
<dbReference type="SUPFAM" id="SSF81383">
    <property type="entry name" value="F-box domain"/>
    <property type="match status" value="1"/>
</dbReference>
<evidence type="ECO:0000313" key="2">
    <source>
        <dbReference type="EMBL" id="QPB71627.1"/>
    </source>
</evidence>
<dbReference type="Gene3D" id="1.20.1280.50">
    <property type="match status" value="1"/>
</dbReference>
<dbReference type="InterPro" id="IPR050796">
    <property type="entry name" value="SCF_F-box_component"/>
</dbReference>
<evidence type="ECO:0000259" key="1">
    <source>
        <dbReference type="SMART" id="SM00256"/>
    </source>
</evidence>
<proteinExistence type="evidence at transcript level"/>
<sequence>MTSNDGFSEDLLIEILSRLPVKSLMRYKFVCRFLCALIKSPRFVYRHIINYNDDNTRLVVEKVPGYDEGPPYVLFHDEILVDLSNDERFEPPTRHDHELLGNCNGLFCLHDKNSNRISIWNLATREFRALPKWKGEIPRHKWVYQLNFGFELDSSSNDYKIIFILNVTDDNTRKDSVSTEVILYTLSTDSWRYLKANELSDYSFLGGQQSENTYLDRICYWIAWRYNNCQEILSFHMRDEAFHVIKCPDNSYFPNPILGIYDNSLHFLDFDRSESCFEKWVMKEGSWTKQLSVGPILGVLRALEFWKNGSFFIESNTNQLLLYDPNTRALRDVGLGTDGLFLHRYKESLISTEWEDWVVDFFDIPIPWHILGVYQTDFDSS</sequence>
<dbReference type="CDD" id="cd22157">
    <property type="entry name" value="F-box_AtFBW1-like"/>
    <property type="match status" value="1"/>
</dbReference>
<dbReference type="PANTHER" id="PTHR31672:SF13">
    <property type="entry name" value="F-BOX PROTEIN CPR30-LIKE"/>
    <property type="match status" value="1"/>
</dbReference>
<dbReference type="InterPro" id="IPR001810">
    <property type="entry name" value="F-box_dom"/>
</dbReference>
<dbReference type="InterPro" id="IPR006527">
    <property type="entry name" value="F-box-assoc_dom_typ1"/>
</dbReference>
<organism evidence="2">
    <name type="scientific">Citrus reticulata</name>
    <name type="common">Tangerine</name>
    <dbReference type="NCBI Taxonomy" id="85571"/>
    <lineage>
        <taxon>Eukaryota</taxon>
        <taxon>Viridiplantae</taxon>
        <taxon>Streptophyta</taxon>
        <taxon>Embryophyta</taxon>
        <taxon>Tracheophyta</taxon>
        <taxon>Spermatophyta</taxon>
        <taxon>Magnoliopsida</taxon>
        <taxon>eudicotyledons</taxon>
        <taxon>Gunneridae</taxon>
        <taxon>Pentapetalae</taxon>
        <taxon>rosids</taxon>
        <taxon>malvids</taxon>
        <taxon>Sapindales</taxon>
        <taxon>Rutaceae</taxon>
        <taxon>Aurantioideae</taxon>
        <taxon>Citrus</taxon>
    </lineage>
</organism>
<accession>A0A7U3S2G9</accession>
<feature type="domain" description="F-box" evidence="1">
    <location>
        <begin position="7"/>
        <end position="47"/>
    </location>
</feature>